<evidence type="ECO:0000313" key="1">
    <source>
        <dbReference type="EMBL" id="MCF6774179.1"/>
    </source>
</evidence>
<dbReference type="EMBL" id="JAKJKU010000003">
    <property type="protein sequence ID" value="MCF6774179.1"/>
    <property type="molecule type" value="Genomic_DNA"/>
</dbReference>
<evidence type="ECO:0000313" key="2">
    <source>
        <dbReference type="Proteomes" id="UP001200604"/>
    </source>
</evidence>
<dbReference type="Proteomes" id="UP001200604">
    <property type="component" value="Unassembled WGS sequence"/>
</dbReference>
<name>A0ABS9HK67_9CORY</name>
<sequence>MTDWTPTLRKAIRHSESLGETPKKSAYIAAGLPVPDNATDEYQPAPLWRRFINSLRPVW</sequence>
<comment type="caution">
    <text evidence="1">The sequence shown here is derived from an EMBL/GenBank/DDBJ whole genome shotgun (WGS) entry which is preliminary data.</text>
</comment>
<dbReference type="RefSeq" id="WP_146003231.1">
    <property type="nucleotide sequence ID" value="NZ_JAFFSY010000002.1"/>
</dbReference>
<accession>A0ABS9HK67</accession>
<protein>
    <submittedName>
        <fullName evidence="1">Uncharacterized protein</fullName>
    </submittedName>
</protein>
<keyword evidence="2" id="KW-1185">Reference proteome</keyword>
<dbReference type="GeneID" id="92726823"/>
<gene>
    <name evidence="1" type="ORF">L3H44_07115</name>
</gene>
<proteinExistence type="predicted"/>
<organism evidence="1 2">
    <name type="scientific">Corynebacterium parakroppenstedtii</name>
    <dbReference type="NCBI Taxonomy" id="2828363"/>
    <lineage>
        <taxon>Bacteria</taxon>
        <taxon>Bacillati</taxon>
        <taxon>Actinomycetota</taxon>
        <taxon>Actinomycetes</taxon>
        <taxon>Mycobacteriales</taxon>
        <taxon>Corynebacteriaceae</taxon>
        <taxon>Corynebacterium</taxon>
    </lineage>
</organism>
<reference evidence="1 2" key="1">
    <citation type="submission" date="2022-01" db="EMBL/GenBank/DDBJ databases">
        <title>Identification and Characterization of Corynebacterium sp.</title>
        <authorList>
            <person name="Luo Q."/>
            <person name="Qu P."/>
            <person name="Chen Q."/>
        </authorList>
    </citation>
    <scope>NUCLEOTIDE SEQUENCE [LARGE SCALE GENOMIC DNA]</scope>
    <source>
        <strain evidence="1 2">MC-12</strain>
    </source>
</reference>